<sequence>MLGRPRPGAGGGHVSDVLDEAR</sequence>
<comment type="caution">
    <text evidence="2">The sequence shown here is derived from an EMBL/GenBank/DDBJ whole genome shotgun (WGS) entry which is preliminary data.</text>
</comment>
<name>A0A5B7J2S7_PORTR</name>
<evidence type="ECO:0000313" key="3">
    <source>
        <dbReference type="Proteomes" id="UP000324222"/>
    </source>
</evidence>
<reference evidence="2 3" key="1">
    <citation type="submission" date="2019-05" db="EMBL/GenBank/DDBJ databases">
        <title>Another draft genome of Portunus trituberculatus and its Hox gene families provides insights of decapod evolution.</title>
        <authorList>
            <person name="Jeong J.-H."/>
            <person name="Song I."/>
            <person name="Kim S."/>
            <person name="Choi T."/>
            <person name="Kim D."/>
            <person name="Ryu S."/>
            <person name="Kim W."/>
        </authorList>
    </citation>
    <scope>NUCLEOTIDE SEQUENCE [LARGE SCALE GENOMIC DNA]</scope>
    <source>
        <tissue evidence="2">Muscle</tissue>
    </source>
</reference>
<protein>
    <submittedName>
        <fullName evidence="2">Uncharacterized protein</fullName>
    </submittedName>
</protein>
<organism evidence="2 3">
    <name type="scientific">Portunus trituberculatus</name>
    <name type="common">Swimming crab</name>
    <name type="synonym">Neptunus trituberculatus</name>
    <dbReference type="NCBI Taxonomy" id="210409"/>
    <lineage>
        <taxon>Eukaryota</taxon>
        <taxon>Metazoa</taxon>
        <taxon>Ecdysozoa</taxon>
        <taxon>Arthropoda</taxon>
        <taxon>Crustacea</taxon>
        <taxon>Multicrustacea</taxon>
        <taxon>Malacostraca</taxon>
        <taxon>Eumalacostraca</taxon>
        <taxon>Eucarida</taxon>
        <taxon>Decapoda</taxon>
        <taxon>Pleocyemata</taxon>
        <taxon>Brachyura</taxon>
        <taxon>Eubrachyura</taxon>
        <taxon>Portunoidea</taxon>
        <taxon>Portunidae</taxon>
        <taxon>Portuninae</taxon>
        <taxon>Portunus</taxon>
    </lineage>
</organism>
<accession>A0A5B7J2S7</accession>
<evidence type="ECO:0000256" key="1">
    <source>
        <dbReference type="SAM" id="MobiDB-lite"/>
    </source>
</evidence>
<dbReference type="AlphaFoldDB" id="A0A5B7J2S7"/>
<dbReference type="Proteomes" id="UP000324222">
    <property type="component" value="Unassembled WGS sequence"/>
</dbReference>
<proteinExistence type="predicted"/>
<evidence type="ECO:0000313" key="2">
    <source>
        <dbReference type="EMBL" id="MPC86784.1"/>
    </source>
</evidence>
<keyword evidence="3" id="KW-1185">Reference proteome</keyword>
<feature type="region of interest" description="Disordered" evidence="1">
    <location>
        <begin position="1"/>
        <end position="22"/>
    </location>
</feature>
<dbReference type="EMBL" id="VSRR010072498">
    <property type="protein sequence ID" value="MPC86784.1"/>
    <property type="molecule type" value="Genomic_DNA"/>
</dbReference>
<gene>
    <name evidence="2" type="ORF">E2C01_081620</name>
</gene>